<keyword evidence="6 10" id="KW-0671">Queuosine biosynthesis</keyword>
<comment type="function">
    <text evidence="10">Catalyzes the conversion of epoxyqueuosine (oQ) to queuosine (Q), which is a hypermodified base found in the wobble positions of tRNA(Asp), tRNA(Asn), tRNA(His) and tRNA(Tyr).</text>
</comment>
<feature type="binding site" evidence="10">
    <location>
        <position position="135"/>
    </location>
    <ligand>
        <name>cob(II)alamin</name>
        <dbReference type="ChEBI" id="CHEBI:16304"/>
    </ligand>
</feature>
<dbReference type="Pfam" id="PF08331">
    <property type="entry name" value="QueG_DUF1730"/>
    <property type="match status" value="1"/>
</dbReference>
<evidence type="ECO:0000313" key="12">
    <source>
        <dbReference type="EMBL" id="PHZ84923.1"/>
    </source>
</evidence>
<feature type="binding site" evidence="10">
    <location>
        <begin position="242"/>
        <end position="243"/>
    </location>
    <ligand>
        <name>cob(II)alamin</name>
        <dbReference type="ChEBI" id="CHEBI:16304"/>
    </ligand>
</feature>
<comment type="catalytic activity">
    <reaction evidence="10">
        <text>epoxyqueuosine(34) in tRNA + AH2 = queuosine(34) in tRNA + A + H2O</text>
        <dbReference type="Rhea" id="RHEA:32159"/>
        <dbReference type="Rhea" id="RHEA-COMP:18571"/>
        <dbReference type="Rhea" id="RHEA-COMP:18582"/>
        <dbReference type="ChEBI" id="CHEBI:13193"/>
        <dbReference type="ChEBI" id="CHEBI:15377"/>
        <dbReference type="ChEBI" id="CHEBI:17499"/>
        <dbReference type="ChEBI" id="CHEBI:194431"/>
        <dbReference type="ChEBI" id="CHEBI:194443"/>
        <dbReference type="EC" id="1.17.99.6"/>
    </reaction>
</comment>
<feature type="binding site" evidence="10">
    <location>
        <position position="249"/>
    </location>
    <ligand>
        <name>[4Fe-4S] cluster</name>
        <dbReference type="ChEBI" id="CHEBI:49883"/>
        <label>1</label>
    </ligand>
</feature>
<reference evidence="12 13" key="1">
    <citation type="submission" date="2017-10" db="EMBL/GenBank/DDBJ databases">
        <title>Frigbacter circumglobatus gen. nov. sp. nov., isolated from sediment cultured in situ.</title>
        <authorList>
            <person name="Zhao Z."/>
        </authorList>
    </citation>
    <scope>NUCLEOTIDE SEQUENCE [LARGE SCALE GENOMIC DNA]</scope>
    <source>
        <strain evidence="12 13">ZYL</strain>
    </source>
</reference>
<dbReference type="InterPro" id="IPR011989">
    <property type="entry name" value="ARM-like"/>
</dbReference>
<dbReference type="InterPro" id="IPR000357">
    <property type="entry name" value="HEAT"/>
</dbReference>
<evidence type="ECO:0000259" key="11">
    <source>
        <dbReference type="PROSITE" id="PS51379"/>
    </source>
</evidence>
<comment type="subcellular location">
    <subcellularLocation>
        <location evidence="10">Cytoplasm</location>
    </subcellularLocation>
</comment>
<dbReference type="InterPro" id="IPR017900">
    <property type="entry name" value="4Fe4S_Fe_S_CS"/>
</dbReference>
<comment type="caution">
    <text evidence="10">Lacks conserved residue(s) required for the propagation of feature annotation.</text>
</comment>
<dbReference type="PANTHER" id="PTHR30002:SF4">
    <property type="entry name" value="EPOXYQUEUOSINE REDUCTASE"/>
    <property type="match status" value="1"/>
</dbReference>
<gene>
    <name evidence="10 12" type="primary">queG</name>
    <name evidence="12" type="ORF">CRD36_09365</name>
</gene>
<dbReference type="Proteomes" id="UP000229730">
    <property type="component" value="Unassembled WGS sequence"/>
</dbReference>
<dbReference type="InterPro" id="IPR016024">
    <property type="entry name" value="ARM-type_fold"/>
</dbReference>
<accession>A0A2G4YRH6</accession>
<evidence type="ECO:0000313" key="13">
    <source>
        <dbReference type="Proteomes" id="UP000229730"/>
    </source>
</evidence>
<dbReference type="GO" id="GO:0051539">
    <property type="term" value="F:4 iron, 4 sulfur cluster binding"/>
    <property type="evidence" value="ECO:0007669"/>
    <property type="project" value="UniProtKB-KW"/>
</dbReference>
<keyword evidence="10" id="KW-0846">Cobalamin</keyword>
<keyword evidence="4 10" id="KW-0479">Metal-binding</keyword>
<feature type="binding site" evidence="10">
    <location>
        <position position="224"/>
    </location>
    <ligand>
        <name>tRNA</name>
        <dbReference type="ChEBI" id="CHEBI:17843"/>
    </ligand>
</feature>
<keyword evidence="5" id="KW-0677">Repeat</keyword>
<evidence type="ECO:0000256" key="2">
    <source>
        <dbReference type="ARBA" id="ARBA00022490"/>
    </source>
</evidence>
<dbReference type="PANTHER" id="PTHR30002">
    <property type="entry name" value="EPOXYQUEUOSINE REDUCTASE"/>
    <property type="match status" value="1"/>
</dbReference>
<dbReference type="InterPro" id="IPR017896">
    <property type="entry name" value="4Fe4S_Fe-S-bd"/>
</dbReference>
<evidence type="ECO:0000256" key="6">
    <source>
        <dbReference type="ARBA" id="ARBA00022785"/>
    </source>
</evidence>
<dbReference type="InParanoid" id="A0A2G4YRH6"/>
<evidence type="ECO:0000256" key="10">
    <source>
        <dbReference type="HAMAP-Rule" id="MF_00916"/>
    </source>
</evidence>
<name>A0A2G4YRH6_9PROT</name>
<keyword evidence="1 10" id="KW-0004">4Fe-4S</keyword>
<dbReference type="EMBL" id="PDEM01000020">
    <property type="protein sequence ID" value="PHZ84923.1"/>
    <property type="molecule type" value="Genomic_DNA"/>
</dbReference>
<feature type="binding site" evidence="10">
    <location>
        <position position="159"/>
    </location>
    <ligand>
        <name>cob(II)alamin</name>
        <dbReference type="ChEBI" id="CHEBI:16304"/>
    </ligand>
</feature>
<feature type="binding site" evidence="10">
    <location>
        <position position="195"/>
    </location>
    <ligand>
        <name>[4Fe-4S] cluster</name>
        <dbReference type="ChEBI" id="CHEBI:49883"/>
        <label>1</label>
    </ligand>
</feature>
<dbReference type="GO" id="GO:0052693">
    <property type="term" value="F:epoxyqueuosine reductase activity"/>
    <property type="evidence" value="ECO:0007669"/>
    <property type="project" value="UniProtKB-UniRule"/>
</dbReference>
<dbReference type="Pfam" id="PF02985">
    <property type="entry name" value="HEAT"/>
    <property type="match status" value="1"/>
</dbReference>
<comment type="subunit">
    <text evidence="10">Monomer.</text>
</comment>
<sequence length="371" mass="41958">MTDPAAAKTHIIDTAKAAGFDVVRITGPDGLDPNAAHFFEFLDLERHGEMAWMRDKADRRSDPRTLWPDVKSIILLAMNYSPAQNPLDTLAHKDRGNISVYARGKDYHDVVKKKLKQVARDLHRQFDAEVKVFVDTAPVMEKPLAAKSGLGWQGKHTNLVSREFGSWLFLGSIFTTLDLPADPPGRDSCGSCRACLDICPTKAFPAPNQLDARRCISYLTIEYKGHIAEEFRKPMGNRIYGCDDCLAVCPWNKYAKKLVEPAYLPRLELAFPALSDLVELDDAGFRQVFSGSPIKRIGRTWFIRNVLIAIGNSADRTLIPKVEQQLTDPSPHIRAMAVWALRQLCDQDQWRAHRERSINQETDPDVRLEWH</sequence>
<dbReference type="InterPro" id="IPR004453">
    <property type="entry name" value="QueG"/>
</dbReference>
<evidence type="ECO:0000256" key="5">
    <source>
        <dbReference type="ARBA" id="ARBA00022737"/>
    </source>
</evidence>
<proteinExistence type="inferred from homology"/>
<protein>
    <recommendedName>
        <fullName evidence="10">Epoxyqueuosine reductase</fullName>
        <ecNumber evidence="10">1.17.99.6</ecNumber>
    </recommendedName>
    <alternativeName>
        <fullName evidence="10">Queuosine biosynthesis protein QueG</fullName>
    </alternativeName>
</protein>
<keyword evidence="7 10" id="KW-0560">Oxidoreductase</keyword>
<feature type="binding site" evidence="10">
    <location>
        <position position="215"/>
    </location>
    <ligand>
        <name>[4Fe-4S] cluster</name>
        <dbReference type="ChEBI" id="CHEBI:49883"/>
        <label>2</label>
    </ligand>
</feature>
<comment type="similarity">
    <text evidence="10">Belongs to the QueG family.</text>
</comment>
<feature type="binding site" evidence="10">
    <location>
        <position position="60"/>
    </location>
    <ligand>
        <name>cob(II)alamin</name>
        <dbReference type="ChEBI" id="CHEBI:16304"/>
    </ligand>
</feature>
<feature type="binding site" evidence="10">
    <location>
        <position position="217"/>
    </location>
    <ligand>
        <name>cob(II)alamin</name>
        <dbReference type="ChEBI" id="CHEBI:16304"/>
    </ligand>
</feature>
<dbReference type="AlphaFoldDB" id="A0A2G4YRH6"/>
<dbReference type="GO" id="GO:0046872">
    <property type="term" value="F:metal ion binding"/>
    <property type="evidence" value="ECO:0007669"/>
    <property type="project" value="UniProtKB-KW"/>
</dbReference>
<dbReference type="Pfam" id="PF13484">
    <property type="entry name" value="Fer4_16"/>
    <property type="match status" value="1"/>
</dbReference>
<feature type="domain" description="4Fe-4S ferredoxin-type" evidence="11">
    <location>
        <begin position="177"/>
        <end position="209"/>
    </location>
</feature>
<evidence type="ECO:0000256" key="9">
    <source>
        <dbReference type="ARBA" id="ARBA00023014"/>
    </source>
</evidence>
<keyword evidence="3 10" id="KW-0819">tRNA processing</keyword>
<dbReference type="GO" id="GO:0031419">
    <property type="term" value="F:cobalamin binding"/>
    <property type="evidence" value="ECO:0007669"/>
    <property type="project" value="UniProtKB-KW"/>
</dbReference>
<dbReference type="PROSITE" id="PS51379">
    <property type="entry name" value="4FE4S_FER_2"/>
    <property type="match status" value="1"/>
</dbReference>
<dbReference type="GO" id="GO:0008616">
    <property type="term" value="P:tRNA queuosine(34) biosynthetic process"/>
    <property type="evidence" value="ECO:0007669"/>
    <property type="project" value="UniProtKB-UniRule"/>
</dbReference>
<keyword evidence="2 10" id="KW-0963">Cytoplasm</keyword>
<evidence type="ECO:0000256" key="3">
    <source>
        <dbReference type="ARBA" id="ARBA00022694"/>
    </source>
</evidence>
<dbReference type="Gene3D" id="3.30.70.20">
    <property type="match status" value="1"/>
</dbReference>
<feature type="active site" description="Proton donor" evidence="10">
    <location>
        <position position="135"/>
    </location>
</feature>
<dbReference type="InterPro" id="IPR013542">
    <property type="entry name" value="QueG_DUF1730"/>
</dbReference>
<evidence type="ECO:0000256" key="4">
    <source>
        <dbReference type="ARBA" id="ARBA00022723"/>
    </source>
</evidence>
<evidence type="ECO:0000256" key="7">
    <source>
        <dbReference type="ARBA" id="ARBA00023002"/>
    </source>
</evidence>
<dbReference type="UniPathway" id="UPA00392"/>
<dbReference type="FunCoup" id="A0A2G4YRH6">
    <property type="interactions" value="168"/>
</dbReference>
<keyword evidence="10" id="KW-0170">Cobalt</keyword>
<dbReference type="GO" id="GO:0005737">
    <property type="term" value="C:cytoplasm"/>
    <property type="evidence" value="ECO:0007669"/>
    <property type="project" value="UniProtKB-SubCell"/>
</dbReference>
<dbReference type="HAMAP" id="MF_00916">
    <property type="entry name" value="QueG"/>
    <property type="match status" value="1"/>
</dbReference>
<feature type="binding site" evidence="10">
    <location>
        <position position="189"/>
    </location>
    <ligand>
        <name>[4Fe-4S] cluster</name>
        <dbReference type="ChEBI" id="CHEBI:49883"/>
        <label>1</label>
    </ligand>
</feature>
<keyword evidence="9 10" id="KW-0411">Iron-sulfur</keyword>
<comment type="pathway">
    <text evidence="10">tRNA modification; tRNA-queuosine biosynthesis.</text>
</comment>
<feature type="binding site" evidence="10">
    <location>
        <position position="245"/>
    </location>
    <ligand>
        <name>[4Fe-4S] cluster</name>
        <dbReference type="ChEBI" id="CHEBI:49883"/>
        <label>2</label>
    </ligand>
</feature>
<comment type="cofactor">
    <cofactor evidence="10">
        <name>cob(II)alamin</name>
        <dbReference type="ChEBI" id="CHEBI:16304"/>
    </cofactor>
</comment>
<keyword evidence="13" id="KW-1185">Reference proteome</keyword>
<feature type="binding site" evidence="10">
    <location>
        <position position="242"/>
    </location>
    <ligand>
        <name>[4Fe-4S] cluster</name>
        <dbReference type="ChEBI" id="CHEBI:49883"/>
        <label>2</label>
    </ligand>
</feature>
<dbReference type="NCBIfam" id="TIGR00276">
    <property type="entry name" value="tRNA epoxyqueuosine(34) reductase QueG"/>
    <property type="match status" value="1"/>
</dbReference>
<feature type="binding site" evidence="10">
    <location>
        <position position="192"/>
    </location>
    <ligand>
        <name>[4Fe-4S] cluster</name>
        <dbReference type="ChEBI" id="CHEBI:49883"/>
        <label>1</label>
    </ligand>
</feature>
<dbReference type="Gene3D" id="1.25.10.10">
    <property type="entry name" value="Leucine-rich Repeat Variant"/>
    <property type="match status" value="1"/>
</dbReference>
<keyword evidence="8 10" id="KW-0408">Iron</keyword>
<dbReference type="OrthoDB" id="9784571at2"/>
<evidence type="ECO:0000256" key="8">
    <source>
        <dbReference type="ARBA" id="ARBA00023004"/>
    </source>
</evidence>
<feature type="binding site" evidence="10">
    <location>
        <position position="170"/>
    </location>
    <ligand>
        <name>cob(II)alamin</name>
        <dbReference type="ChEBI" id="CHEBI:16304"/>
    </ligand>
</feature>
<dbReference type="RefSeq" id="WP_099472495.1">
    <property type="nucleotide sequence ID" value="NZ_CP041025.1"/>
</dbReference>
<dbReference type="SUPFAM" id="SSF48371">
    <property type="entry name" value="ARM repeat"/>
    <property type="match status" value="1"/>
</dbReference>
<feature type="binding site" evidence="10">
    <location>
        <position position="199"/>
    </location>
    <ligand>
        <name>[4Fe-4S] cluster</name>
        <dbReference type="ChEBI" id="CHEBI:49883"/>
        <label>2</label>
    </ligand>
</feature>
<comment type="caution">
    <text evidence="12">The sequence shown here is derived from an EMBL/GenBank/DDBJ whole genome shotgun (WGS) entry which is preliminary data.</text>
</comment>
<organism evidence="12 13">
    <name type="scientific">Paremcibacter congregatus</name>
    <dbReference type="NCBI Taxonomy" id="2043170"/>
    <lineage>
        <taxon>Bacteria</taxon>
        <taxon>Pseudomonadati</taxon>
        <taxon>Pseudomonadota</taxon>
        <taxon>Alphaproteobacteria</taxon>
        <taxon>Emcibacterales</taxon>
        <taxon>Emcibacteraceae</taxon>
        <taxon>Paremcibacter</taxon>
    </lineage>
</organism>
<dbReference type="PROSITE" id="PS00198">
    <property type="entry name" value="4FE4S_FER_1"/>
    <property type="match status" value="1"/>
</dbReference>
<comment type="cofactor">
    <cofactor evidence="10">
        <name>[4Fe-4S] cluster</name>
        <dbReference type="ChEBI" id="CHEBI:49883"/>
    </cofactor>
    <text evidence="10">Binds 2 [4Fe-4S] clusters per monomer.</text>
</comment>
<evidence type="ECO:0000256" key="1">
    <source>
        <dbReference type="ARBA" id="ARBA00022485"/>
    </source>
</evidence>
<dbReference type="EC" id="1.17.99.6" evidence="10"/>
<dbReference type="SUPFAM" id="SSF46548">
    <property type="entry name" value="alpha-helical ferredoxin"/>
    <property type="match status" value="1"/>
</dbReference>